<dbReference type="AlphaFoldDB" id="A0A0G4MDV1"/>
<dbReference type="SUPFAM" id="SSF52540">
    <property type="entry name" value="P-loop containing nucleoside triphosphate hydrolases"/>
    <property type="match status" value="1"/>
</dbReference>
<dbReference type="PANTHER" id="PTHR45685">
    <property type="entry name" value="HELICASE SRCAP-RELATED"/>
    <property type="match status" value="1"/>
</dbReference>
<accession>A0A0G4MDV1</accession>
<dbReference type="GO" id="GO:0000812">
    <property type="term" value="C:Swr1 complex"/>
    <property type="evidence" value="ECO:0007669"/>
    <property type="project" value="TreeGrafter"/>
</dbReference>
<reference evidence="5 6" key="1">
    <citation type="submission" date="2015-05" db="EMBL/GenBank/DDBJ databases">
        <authorList>
            <person name="Wang D.B."/>
            <person name="Wang M."/>
        </authorList>
    </citation>
    <scope>NUCLEOTIDE SEQUENCE [LARGE SCALE GENOMIC DNA]</scope>
    <source>
        <strain evidence="5">VL1</strain>
    </source>
</reference>
<evidence type="ECO:0000313" key="6">
    <source>
        <dbReference type="Proteomes" id="UP000044602"/>
    </source>
</evidence>
<proteinExistence type="predicted"/>
<dbReference type="GO" id="GO:0016887">
    <property type="term" value="F:ATP hydrolysis activity"/>
    <property type="evidence" value="ECO:0007669"/>
    <property type="project" value="TreeGrafter"/>
</dbReference>
<dbReference type="GO" id="GO:0003677">
    <property type="term" value="F:DNA binding"/>
    <property type="evidence" value="ECO:0007669"/>
    <property type="project" value="UniProtKB-KW"/>
</dbReference>
<keyword evidence="3" id="KW-0378">Hydrolase</keyword>
<dbReference type="EMBL" id="CVQH01022026">
    <property type="protein sequence ID" value="CRK32160.1"/>
    <property type="molecule type" value="Genomic_DNA"/>
</dbReference>
<dbReference type="InterPro" id="IPR050520">
    <property type="entry name" value="INO80/SWR1_helicase"/>
</dbReference>
<evidence type="ECO:0000256" key="4">
    <source>
        <dbReference type="ARBA" id="ARBA00022840"/>
    </source>
</evidence>
<evidence type="ECO:0000256" key="1">
    <source>
        <dbReference type="ARBA" id="ARBA00004123"/>
    </source>
</evidence>
<comment type="subcellular location">
    <subcellularLocation>
        <location evidence="1">Nucleus</location>
    </subcellularLocation>
</comment>
<evidence type="ECO:0000256" key="3">
    <source>
        <dbReference type="ARBA" id="ARBA00022806"/>
    </source>
</evidence>
<dbReference type="GO" id="GO:0042393">
    <property type="term" value="F:histone binding"/>
    <property type="evidence" value="ECO:0007669"/>
    <property type="project" value="TreeGrafter"/>
</dbReference>
<dbReference type="InterPro" id="IPR027417">
    <property type="entry name" value="P-loop_NTPase"/>
</dbReference>
<protein>
    <recommendedName>
        <fullName evidence="7">Helicase C-terminal domain-containing protein</fullName>
    </recommendedName>
</protein>
<dbReference type="GO" id="GO:0005524">
    <property type="term" value="F:ATP binding"/>
    <property type="evidence" value="ECO:0007669"/>
    <property type="project" value="UniProtKB-KW"/>
</dbReference>
<dbReference type="Gene3D" id="3.40.50.300">
    <property type="entry name" value="P-loop containing nucleotide triphosphate hydrolases"/>
    <property type="match status" value="1"/>
</dbReference>
<dbReference type="GO" id="GO:0006338">
    <property type="term" value="P:chromatin remodeling"/>
    <property type="evidence" value="ECO:0007669"/>
    <property type="project" value="TreeGrafter"/>
</dbReference>
<dbReference type="STRING" id="100787.A0A0G4MDV1"/>
<evidence type="ECO:0000313" key="5">
    <source>
        <dbReference type="EMBL" id="CRK32160.1"/>
    </source>
</evidence>
<dbReference type="GO" id="GO:0004386">
    <property type="term" value="F:helicase activity"/>
    <property type="evidence" value="ECO:0007669"/>
    <property type="project" value="UniProtKB-KW"/>
</dbReference>
<keyword evidence="4" id="KW-0067">ATP-binding</keyword>
<keyword evidence="6" id="KW-1185">Reference proteome</keyword>
<feature type="non-terminal residue" evidence="5">
    <location>
        <position position="131"/>
    </location>
</feature>
<keyword evidence="2" id="KW-0547">Nucleotide-binding</keyword>
<sequence>MDKQCQDRCHRIGQTRDVHIYRLVSEHTIEANILRKASQKQMLDDVVIQEGEFTTDYFREKMTVRDAVGEDAELVNDGNAAANAAMDRLLGGGANGSESRNVGEVLELAEDKEDVAAAKAAEKEIQADDAD</sequence>
<keyword evidence="3" id="KW-0347">Helicase</keyword>
<dbReference type="Proteomes" id="UP000044602">
    <property type="component" value="Unassembled WGS sequence"/>
</dbReference>
<name>A0A0G4MDV1_VERLO</name>
<dbReference type="PANTHER" id="PTHR45685:SF1">
    <property type="entry name" value="HELICASE SRCAP"/>
    <property type="match status" value="1"/>
</dbReference>
<organism evidence="5 6">
    <name type="scientific">Verticillium longisporum</name>
    <name type="common">Verticillium dahliae var. longisporum</name>
    <dbReference type="NCBI Taxonomy" id="100787"/>
    <lineage>
        <taxon>Eukaryota</taxon>
        <taxon>Fungi</taxon>
        <taxon>Dikarya</taxon>
        <taxon>Ascomycota</taxon>
        <taxon>Pezizomycotina</taxon>
        <taxon>Sordariomycetes</taxon>
        <taxon>Hypocreomycetidae</taxon>
        <taxon>Glomerellales</taxon>
        <taxon>Plectosphaerellaceae</taxon>
        <taxon>Verticillium</taxon>
    </lineage>
</organism>
<evidence type="ECO:0000256" key="2">
    <source>
        <dbReference type="ARBA" id="ARBA00022741"/>
    </source>
</evidence>
<evidence type="ECO:0008006" key="7">
    <source>
        <dbReference type="Google" id="ProtNLM"/>
    </source>
</evidence>
<gene>
    <name evidence="5" type="ORF">BN1708_018931</name>
</gene>